<reference evidence="2 3" key="1">
    <citation type="submission" date="2018-06" db="EMBL/GenBank/DDBJ databases">
        <title>Sphaerisporangium craniellae sp. nov., isolated from a marine sponge in the South China Sea.</title>
        <authorList>
            <person name="Li L."/>
        </authorList>
    </citation>
    <scope>NUCLEOTIDE SEQUENCE [LARGE SCALE GENOMIC DNA]</scope>
    <source>
        <strain evidence="2 3">LHW63015</strain>
    </source>
</reference>
<name>A0A366LSK7_9ACTN</name>
<dbReference type="SUPFAM" id="SSF53850">
    <property type="entry name" value="Periplasmic binding protein-like II"/>
    <property type="match status" value="1"/>
</dbReference>
<dbReference type="Proteomes" id="UP000253303">
    <property type="component" value="Unassembled WGS sequence"/>
</dbReference>
<dbReference type="EMBL" id="QMEY01000017">
    <property type="protein sequence ID" value="RBQ16294.1"/>
    <property type="molecule type" value="Genomic_DNA"/>
</dbReference>
<dbReference type="Pfam" id="PF03466">
    <property type="entry name" value="LysR_substrate"/>
    <property type="match status" value="1"/>
</dbReference>
<dbReference type="Gene3D" id="3.40.190.10">
    <property type="entry name" value="Periplasmic binding protein-like II"/>
    <property type="match status" value="2"/>
</dbReference>
<comment type="caution">
    <text evidence="2">The sequence shown here is derived from an EMBL/GenBank/DDBJ whole genome shotgun (WGS) entry which is preliminary data.</text>
</comment>
<dbReference type="InterPro" id="IPR005119">
    <property type="entry name" value="LysR_subst-bd"/>
</dbReference>
<dbReference type="OrthoDB" id="3181812at2"/>
<organism evidence="2 3">
    <name type="scientific">Spongiactinospora rosea</name>
    <dbReference type="NCBI Taxonomy" id="2248750"/>
    <lineage>
        <taxon>Bacteria</taxon>
        <taxon>Bacillati</taxon>
        <taxon>Actinomycetota</taxon>
        <taxon>Actinomycetes</taxon>
        <taxon>Streptosporangiales</taxon>
        <taxon>Streptosporangiaceae</taxon>
        <taxon>Spongiactinospora</taxon>
    </lineage>
</organism>
<sequence length="115" mass="12738">MLAEPFIAMRSGYLMHRFIHRLTNGRQPAFAYSVDGAEMGKVMVAEGLGVTLLPDYSVIDDPLERGGIITHRPLAAEAGDVLLVAQHARTRHLPQPVEQLVRILSAHAARWRDTT</sequence>
<accession>A0A366LSK7</accession>
<evidence type="ECO:0000313" key="3">
    <source>
        <dbReference type="Proteomes" id="UP000253303"/>
    </source>
</evidence>
<feature type="domain" description="LysR substrate-binding" evidence="1">
    <location>
        <begin position="3"/>
        <end position="108"/>
    </location>
</feature>
<protein>
    <recommendedName>
        <fullName evidence="1">LysR substrate-binding domain-containing protein</fullName>
    </recommendedName>
</protein>
<evidence type="ECO:0000313" key="2">
    <source>
        <dbReference type="EMBL" id="RBQ16294.1"/>
    </source>
</evidence>
<proteinExistence type="predicted"/>
<dbReference type="AlphaFoldDB" id="A0A366LSK7"/>
<evidence type="ECO:0000259" key="1">
    <source>
        <dbReference type="Pfam" id="PF03466"/>
    </source>
</evidence>
<keyword evidence="3" id="KW-1185">Reference proteome</keyword>
<gene>
    <name evidence="2" type="ORF">DP939_30470</name>
</gene>